<evidence type="ECO:0000313" key="2">
    <source>
        <dbReference type="Proteomes" id="UP000012338"/>
    </source>
</evidence>
<keyword evidence="2" id="KW-1185">Reference proteome</keyword>
<protein>
    <submittedName>
        <fullName evidence="1">Uncharacterized protein</fullName>
    </submittedName>
</protein>
<organism evidence="1 2">
    <name type="scientific">Cochliobolus heterostrophus (strain C4 / ATCC 48331 / race T)</name>
    <name type="common">Southern corn leaf blight fungus</name>
    <name type="synonym">Bipolaris maydis</name>
    <dbReference type="NCBI Taxonomy" id="665024"/>
    <lineage>
        <taxon>Eukaryota</taxon>
        <taxon>Fungi</taxon>
        <taxon>Dikarya</taxon>
        <taxon>Ascomycota</taxon>
        <taxon>Pezizomycotina</taxon>
        <taxon>Dothideomycetes</taxon>
        <taxon>Pleosporomycetidae</taxon>
        <taxon>Pleosporales</taxon>
        <taxon>Pleosporineae</taxon>
        <taxon>Pleosporaceae</taxon>
        <taxon>Bipolaris</taxon>
    </lineage>
</organism>
<dbReference type="EMBL" id="KB733477">
    <property type="protein sequence ID" value="ENI00159.1"/>
    <property type="molecule type" value="Genomic_DNA"/>
</dbReference>
<gene>
    <name evidence="1" type="ORF">COCC4DRAFT_34499</name>
</gene>
<proteinExistence type="predicted"/>
<dbReference type="HOGENOM" id="CLU_1959357_0_0_1"/>
<sequence length="128" mass="13167">MIGPEAAAGGSRTVSSTVNSSNVYMLWCGCGCLRKRPGYGGVYEDGRGSEEDSKGCKTTKKGVRSGIAGACQWQRTGGGRLPEEPQVTGSCGYVDDVGADHFSDLGSSAAVVLSVGHVSIDESATLMQ</sequence>
<dbReference type="AlphaFoldDB" id="N4WIJ3"/>
<reference evidence="2" key="2">
    <citation type="journal article" date="2013" name="PLoS Genet.">
        <title>Comparative genome structure, secondary metabolite, and effector coding capacity across Cochliobolus pathogens.</title>
        <authorList>
            <person name="Condon B.J."/>
            <person name="Leng Y."/>
            <person name="Wu D."/>
            <person name="Bushley K.E."/>
            <person name="Ohm R.A."/>
            <person name="Otillar R."/>
            <person name="Martin J."/>
            <person name="Schackwitz W."/>
            <person name="Grimwood J."/>
            <person name="MohdZainudin N."/>
            <person name="Xue C."/>
            <person name="Wang R."/>
            <person name="Manning V.A."/>
            <person name="Dhillon B."/>
            <person name="Tu Z.J."/>
            <person name="Steffenson B.J."/>
            <person name="Salamov A."/>
            <person name="Sun H."/>
            <person name="Lowry S."/>
            <person name="LaButti K."/>
            <person name="Han J."/>
            <person name="Copeland A."/>
            <person name="Lindquist E."/>
            <person name="Barry K."/>
            <person name="Schmutz J."/>
            <person name="Baker S.E."/>
            <person name="Ciuffetti L.M."/>
            <person name="Grigoriev I.V."/>
            <person name="Zhong S."/>
            <person name="Turgeon B.G."/>
        </authorList>
    </citation>
    <scope>NUCLEOTIDE SEQUENCE [LARGE SCALE GENOMIC DNA]</scope>
    <source>
        <strain evidence="2">C4 / ATCC 48331 / race T</strain>
    </source>
</reference>
<accession>N4WIJ3</accession>
<reference evidence="1 2" key="1">
    <citation type="journal article" date="2012" name="PLoS Pathog.">
        <title>Diverse lifestyles and strategies of plant pathogenesis encoded in the genomes of eighteen Dothideomycetes fungi.</title>
        <authorList>
            <person name="Ohm R.A."/>
            <person name="Feau N."/>
            <person name="Henrissat B."/>
            <person name="Schoch C.L."/>
            <person name="Horwitz B.A."/>
            <person name="Barry K.W."/>
            <person name="Condon B.J."/>
            <person name="Copeland A.C."/>
            <person name="Dhillon B."/>
            <person name="Glaser F."/>
            <person name="Hesse C.N."/>
            <person name="Kosti I."/>
            <person name="LaButti K."/>
            <person name="Lindquist E.A."/>
            <person name="Lucas S."/>
            <person name="Salamov A.A."/>
            <person name="Bradshaw R.E."/>
            <person name="Ciuffetti L."/>
            <person name="Hamelin R.C."/>
            <person name="Kema G.H.J."/>
            <person name="Lawrence C."/>
            <person name="Scott J.A."/>
            <person name="Spatafora J.W."/>
            <person name="Turgeon B.G."/>
            <person name="de Wit P.J.G.M."/>
            <person name="Zhong S."/>
            <person name="Goodwin S.B."/>
            <person name="Grigoriev I.V."/>
        </authorList>
    </citation>
    <scope>NUCLEOTIDE SEQUENCE [LARGE SCALE GENOMIC DNA]</scope>
    <source>
        <strain evidence="2">C4 / ATCC 48331 / race T</strain>
    </source>
</reference>
<evidence type="ECO:0000313" key="1">
    <source>
        <dbReference type="EMBL" id="ENI00159.1"/>
    </source>
</evidence>
<name>N4WIJ3_COCH4</name>
<dbReference type="Proteomes" id="UP000012338">
    <property type="component" value="Unassembled WGS sequence"/>
</dbReference>